<protein>
    <recommendedName>
        <fullName evidence="1">CobQ/CobB/MinD/ParA nucleotide binding domain-containing protein</fullName>
    </recommendedName>
</protein>
<accession>A0A3M6FBL7</accession>
<dbReference type="Proteomes" id="UP000269872">
    <property type="component" value="Unassembled WGS sequence"/>
</dbReference>
<dbReference type="SUPFAM" id="SSF52540">
    <property type="entry name" value="P-loop containing nucleoside triphosphate hydrolases"/>
    <property type="match status" value="1"/>
</dbReference>
<organism evidence="2 3">
    <name type="scientific">Pseudomonas caricapapayae</name>
    <dbReference type="NCBI Taxonomy" id="46678"/>
    <lineage>
        <taxon>Bacteria</taxon>
        <taxon>Pseudomonadati</taxon>
        <taxon>Pseudomonadota</taxon>
        <taxon>Gammaproteobacteria</taxon>
        <taxon>Pseudomonadales</taxon>
        <taxon>Pseudomonadaceae</taxon>
        <taxon>Pseudomonas</taxon>
    </lineage>
</organism>
<feature type="domain" description="CobQ/CobB/MinD/ParA nucleotide binding" evidence="1">
    <location>
        <begin position="3"/>
        <end position="40"/>
    </location>
</feature>
<dbReference type="RefSeq" id="WP_263390709.1">
    <property type="nucleotide sequence ID" value="NZ_RBUY01000043.1"/>
</dbReference>
<dbReference type="InterPro" id="IPR027417">
    <property type="entry name" value="P-loop_NTPase"/>
</dbReference>
<proteinExistence type="predicted"/>
<evidence type="ECO:0000313" key="2">
    <source>
        <dbReference type="EMBL" id="RMV77637.1"/>
    </source>
</evidence>
<name>A0A3M6FBL7_9PSED</name>
<dbReference type="AlphaFoldDB" id="A0A3M6FBL7"/>
<gene>
    <name evidence="2" type="ORF">ALP05_200048</name>
</gene>
<dbReference type="EMBL" id="RBUY01000043">
    <property type="protein sequence ID" value="RMV77637.1"/>
    <property type="molecule type" value="Genomic_DNA"/>
</dbReference>
<reference evidence="2 3" key="1">
    <citation type="submission" date="2018-08" db="EMBL/GenBank/DDBJ databases">
        <title>Recombination of ecologically and evolutionarily significant loci maintains genetic cohesion in the Pseudomonas syringae species complex.</title>
        <authorList>
            <person name="Dillon M."/>
            <person name="Thakur S."/>
            <person name="Almeida R.N.D."/>
            <person name="Weir B.S."/>
            <person name="Guttman D.S."/>
        </authorList>
    </citation>
    <scope>NUCLEOTIDE SEQUENCE [LARGE SCALE GENOMIC DNA]</scope>
    <source>
        <strain evidence="2 3">ICMP 7496</strain>
    </source>
</reference>
<dbReference type="Pfam" id="PF01656">
    <property type="entry name" value="CbiA"/>
    <property type="match status" value="1"/>
</dbReference>
<evidence type="ECO:0000313" key="3">
    <source>
        <dbReference type="Proteomes" id="UP000269872"/>
    </source>
</evidence>
<evidence type="ECO:0000259" key="1">
    <source>
        <dbReference type="Pfam" id="PF01656"/>
    </source>
</evidence>
<comment type="caution">
    <text evidence="2">The sequence shown here is derived from an EMBL/GenBank/DDBJ whole genome shotgun (WGS) entry which is preliminary data.</text>
</comment>
<dbReference type="InterPro" id="IPR002586">
    <property type="entry name" value="CobQ/CobB/MinD/ParA_Nub-bd_dom"/>
</dbReference>
<dbReference type="Gene3D" id="3.40.50.300">
    <property type="entry name" value="P-loop containing nucleotide triphosphate hydrolases"/>
    <property type="match status" value="1"/>
</dbReference>
<sequence length="50" mass="5313">MVILFASDKGGVGKSTTAANMAVMMSSKGKSVIILKTDQNPDLMTWARNP</sequence>